<evidence type="ECO:0000313" key="2">
    <source>
        <dbReference type="Proteomes" id="UP000001194"/>
    </source>
</evidence>
<dbReference type="KEGG" id="lbc:LACBIDRAFT_325146"/>
<dbReference type="Proteomes" id="UP000001194">
    <property type="component" value="Unassembled WGS sequence"/>
</dbReference>
<reference evidence="1 2" key="1">
    <citation type="journal article" date="2008" name="Nature">
        <title>The genome of Laccaria bicolor provides insights into mycorrhizal symbiosis.</title>
        <authorList>
            <person name="Martin F."/>
            <person name="Aerts A."/>
            <person name="Ahren D."/>
            <person name="Brun A."/>
            <person name="Danchin E.G.J."/>
            <person name="Duchaussoy F."/>
            <person name="Gibon J."/>
            <person name="Kohler A."/>
            <person name="Lindquist E."/>
            <person name="Pereda V."/>
            <person name="Salamov A."/>
            <person name="Shapiro H.J."/>
            <person name="Wuyts J."/>
            <person name="Blaudez D."/>
            <person name="Buee M."/>
            <person name="Brokstein P."/>
            <person name="Canbaeck B."/>
            <person name="Cohen D."/>
            <person name="Courty P.E."/>
            <person name="Coutinho P.M."/>
            <person name="Delaruelle C."/>
            <person name="Detter J.C."/>
            <person name="Deveau A."/>
            <person name="DiFazio S."/>
            <person name="Duplessis S."/>
            <person name="Fraissinet-Tachet L."/>
            <person name="Lucic E."/>
            <person name="Frey-Klett P."/>
            <person name="Fourrey C."/>
            <person name="Feussner I."/>
            <person name="Gay G."/>
            <person name="Grimwood J."/>
            <person name="Hoegger P.J."/>
            <person name="Jain P."/>
            <person name="Kilaru S."/>
            <person name="Labbe J."/>
            <person name="Lin Y.C."/>
            <person name="Legue V."/>
            <person name="Le Tacon F."/>
            <person name="Marmeisse R."/>
            <person name="Melayah D."/>
            <person name="Montanini B."/>
            <person name="Muratet M."/>
            <person name="Nehls U."/>
            <person name="Niculita-Hirzel H."/>
            <person name="Oudot-Le Secq M.P."/>
            <person name="Peter M."/>
            <person name="Quesneville H."/>
            <person name="Rajashekar B."/>
            <person name="Reich M."/>
            <person name="Rouhier N."/>
            <person name="Schmutz J."/>
            <person name="Yin T."/>
            <person name="Chalot M."/>
            <person name="Henrissat B."/>
            <person name="Kuees U."/>
            <person name="Lucas S."/>
            <person name="Van de Peer Y."/>
            <person name="Podila G.K."/>
            <person name="Polle A."/>
            <person name="Pukkila P.J."/>
            <person name="Richardson P.M."/>
            <person name="Rouze P."/>
            <person name="Sanders I.R."/>
            <person name="Stajich J.E."/>
            <person name="Tunlid A."/>
            <person name="Tuskan G."/>
            <person name="Grigoriev I.V."/>
        </authorList>
    </citation>
    <scope>NUCLEOTIDE SEQUENCE [LARGE SCALE GENOMIC DNA]</scope>
    <source>
        <strain evidence="2">S238N-H82 / ATCC MYA-4686</strain>
    </source>
</reference>
<keyword evidence="2" id="KW-1185">Reference proteome</keyword>
<name>B0D5B2_LACBS</name>
<accession>B0D5B2</accession>
<dbReference type="InParanoid" id="B0D5B2"/>
<dbReference type="EMBL" id="DS547097">
    <property type="protein sequence ID" value="EDR10242.1"/>
    <property type="molecule type" value="Genomic_DNA"/>
</dbReference>
<dbReference type="AlphaFoldDB" id="B0D5B2"/>
<proteinExistence type="predicted"/>
<dbReference type="HOGENOM" id="CLU_1156562_0_0_1"/>
<dbReference type="RefSeq" id="XP_001878692.1">
    <property type="nucleotide sequence ID" value="XM_001878657.1"/>
</dbReference>
<sequence length="240" mass="26336">MSVGLFSTFHHPFVRRFANFYASGKSKLTSVIFLSKPEVGVDQKYADGKNGSIWVRKAKSKEVNPDVEYANGKRPGGAVWICEAKKPVKEVDPDTEYTNGTGLGGAVWVRKLKKPVKDDGTGLKGAVGACRVKEFNPDTKYADGIGLGGTVWLKDVKADGEDDGFGLGDLYAQDEHGWPNIRKKWTCNIGLYVISIVQGSLRIPLKAELAYSTHSYYNLSRVTTTPADNIFTLNVMSTHK</sequence>
<dbReference type="OrthoDB" id="10486365at2759"/>
<gene>
    <name evidence="1" type="ORF">LACBIDRAFT_325146</name>
</gene>
<protein>
    <submittedName>
        <fullName evidence="1">Predicted protein</fullName>
    </submittedName>
</protein>
<evidence type="ECO:0000313" key="1">
    <source>
        <dbReference type="EMBL" id="EDR10242.1"/>
    </source>
</evidence>
<organism evidence="2">
    <name type="scientific">Laccaria bicolor (strain S238N-H82 / ATCC MYA-4686)</name>
    <name type="common">Bicoloured deceiver</name>
    <name type="synonym">Laccaria laccata var. bicolor</name>
    <dbReference type="NCBI Taxonomy" id="486041"/>
    <lineage>
        <taxon>Eukaryota</taxon>
        <taxon>Fungi</taxon>
        <taxon>Dikarya</taxon>
        <taxon>Basidiomycota</taxon>
        <taxon>Agaricomycotina</taxon>
        <taxon>Agaricomycetes</taxon>
        <taxon>Agaricomycetidae</taxon>
        <taxon>Agaricales</taxon>
        <taxon>Agaricineae</taxon>
        <taxon>Hydnangiaceae</taxon>
        <taxon>Laccaria</taxon>
    </lineage>
</organism>
<dbReference type="GeneID" id="6074294"/>